<dbReference type="InterPro" id="IPR013549">
    <property type="entry name" value="DUF1731"/>
</dbReference>
<dbReference type="SUPFAM" id="SSF51735">
    <property type="entry name" value="NAD(P)-binding Rossmann-fold domains"/>
    <property type="match status" value="1"/>
</dbReference>
<dbReference type="InterPro" id="IPR036291">
    <property type="entry name" value="NAD(P)-bd_dom_sf"/>
</dbReference>
<dbReference type="KEGG" id="asol:BEN76_09025"/>
<name>A0A1P8EIW9_9GAMM</name>
<protein>
    <submittedName>
        <fullName evidence="4">TIGR01777 family protein</fullName>
    </submittedName>
</protein>
<dbReference type="PANTHER" id="PTHR11092">
    <property type="entry name" value="SUGAR NUCLEOTIDE EPIMERASE RELATED"/>
    <property type="match status" value="1"/>
</dbReference>
<dbReference type="Pfam" id="PF08338">
    <property type="entry name" value="DUF1731"/>
    <property type="match status" value="1"/>
</dbReference>
<dbReference type="eggNOG" id="COG1090">
    <property type="taxonomic scope" value="Bacteria"/>
</dbReference>
<dbReference type="EMBL" id="CP016896">
    <property type="protein sequence ID" value="APV36148.1"/>
    <property type="molecule type" value="Genomic_DNA"/>
</dbReference>
<reference evidence="4 5" key="1">
    <citation type="submission" date="2016-08" db="EMBL/GenBank/DDBJ databases">
        <title>Complete genome sequence of Acinetobacter baylyi strain GFJ2.</title>
        <authorList>
            <person name="Tabata M."/>
            <person name="Kuboki S."/>
            <person name="Gibu N."/>
            <person name="Kinouchi Y."/>
            <person name="Vangnai A."/>
            <person name="Kasai D."/>
            <person name="Fukuda M."/>
        </authorList>
    </citation>
    <scope>NUCLEOTIDE SEQUENCE [LARGE SCALE GENOMIC DNA]</scope>
    <source>
        <strain evidence="4 5">GFJ2</strain>
    </source>
</reference>
<sequence length="301" mass="34253">MNQKLPTLLITGASGFIGSHLLPYLLHLNYRIYALTRHLAQSFQHENLQWIDDLNQIDQPLDYVVNLAGENIGQRRWTKARKQALIDSRIKTTQRVFEWLLQHQQQPKRIVSASAIGYYGIDESETWQQVCDEQSPPQSIFMSELCQQWEKTALSYTQFDTKIMRLGVVFAKNGGILPQMMLPIKLNTVGVIGFGRQPVVWVHIEDVLAIIEFLLHVQSEQIVFNAVAPDHTTQKAFVKTAAQQVKRRPFLPAPACLFKTLLGEQSQLILNGQFVAPKALLEAGYQFKFPALAQALQDIYP</sequence>
<gene>
    <name evidence="4" type="ORF">BEN76_09025</name>
</gene>
<dbReference type="RefSeq" id="WP_076032898.1">
    <property type="nucleotide sequence ID" value="NZ_CP016896.1"/>
</dbReference>
<feature type="domain" description="DUF1731" evidence="3">
    <location>
        <begin position="253"/>
        <end position="299"/>
    </location>
</feature>
<evidence type="ECO:0000259" key="3">
    <source>
        <dbReference type="Pfam" id="PF08338"/>
    </source>
</evidence>
<evidence type="ECO:0000256" key="1">
    <source>
        <dbReference type="ARBA" id="ARBA00009353"/>
    </source>
</evidence>
<evidence type="ECO:0000259" key="2">
    <source>
        <dbReference type="Pfam" id="PF01370"/>
    </source>
</evidence>
<dbReference type="InterPro" id="IPR010099">
    <property type="entry name" value="SDR39U1"/>
</dbReference>
<dbReference type="Proteomes" id="UP000185674">
    <property type="component" value="Chromosome"/>
</dbReference>
<evidence type="ECO:0000313" key="4">
    <source>
        <dbReference type="EMBL" id="APV36148.1"/>
    </source>
</evidence>
<comment type="similarity">
    <text evidence="1">Belongs to the NAD(P)-dependent epimerase/dehydratase family. SDR39U1 subfamily.</text>
</comment>
<accession>A0A1P8EIW9</accession>
<dbReference type="NCBIfam" id="TIGR01777">
    <property type="entry name" value="yfcH"/>
    <property type="match status" value="1"/>
</dbReference>
<feature type="domain" description="NAD-dependent epimerase/dehydratase" evidence="2">
    <location>
        <begin position="9"/>
        <end position="217"/>
    </location>
</feature>
<dbReference type="AlphaFoldDB" id="A0A1P8EIW9"/>
<dbReference type="Gene3D" id="3.40.50.720">
    <property type="entry name" value="NAD(P)-binding Rossmann-like Domain"/>
    <property type="match status" value="1"/>
</dbReference>
<dbReference type="InterPro" id="IPR001509">
    <property type="entry name" value="Epimerase_deHydtase"/>
</dbReference>
<dbReference type="STRING" id="487316.BEN76_09025"/>
<proteinExistence type="inferred from homology"/>
<dbReference type="Pfam" id="PF01370">
    <property type="entry name" value="Epimerase"/>
    <property type="match status" value="1"/>
</dbReference>
<dbReference type="PANTHER" id="PTHR11092:SF0">
    <property type="entry name" value="EPIMERASE FAMILY PROTEIN SDR39U1"/>
    <property type="match status" value="1"/>
</dbReference>
<organism evidence="4 5">
    <name type="scientific">Acinetobacter soli</name>
    <dbReference type="NCBI Taxonomy" id="487316"/>
    <lineage>
        <taxon>Bacteria</taxon>
        <taxon>Pseudomonadati</taxon>
        <taxon>Pseudomonadota</taxon>
        <taxon>Gammaproteobacteria</taxon>
        <taxon>Moraxellales</taxon>
        <taxon>Moraxellaceae</taxon>
        <taxon>Acinetobacter</taxon>
    </lineage>
</organism>
<evidence type="ECO:0000313" key="5">
    <source>
        <dbReference type="Proteomes" id="UP000185674"/>
    </source>
</evidence>